<dbReference type="PANTHER" id="PTHR43821:SF1">
    <property type="entry name" value="NAD(P)H NITROREDUCTASE YDJA-RELATED"/>
    <property type="match status" value="1"/>
</dbReference>
<keyword evidence="6 7" id="KW-0520">NAD</keyword>
<dbReference type="InterPro" id="IPR029479">
    <property type="entry name" value="Nitroreductase"/>
</dbReference>
<dbReference type="InterPro" id="IPR000415">
    <property type="entry name" value="Nitroreductase-like"/>
</dbReference>
<dbReference type="GO" id="GO:0016491">
    <property type="term" value="F:oxidoreductase activity"/>
    <property type="evidence" value="ECO:0007669"/>
    <property type="project" value="UniProtKB-UniRule"/>
</dbReference>
<dbReference type="RefSeq" id="WP_123674880.1">
    <property type="nucleotide sequence ID" value="NZ_RJVL01000001.1"/>
</dbReference>
<evidence type="ECO:0000256" key="2">
    <source>
        <dbReference type="ARBA" id="ARBA00022630"/>
    </source>
</evidence>
<gene>
    <name evidence="10" type="ORF">EDC60_0166</name>
</gene>
<evidence type="ECO:0000256" key="7">
    <source>
        <dbReference type="PIRNR" id="PIRNR000232"/>
    </source>
</evidence>
<dbReference type="SUPFAM" id="SSF55469">
    <property type="entry name" value="FMN-dependent nitroreductase-like"/>
    <property type="match status" value="1"/>
</dbReference>
<dbReference type="InterPro" id="IPR026021">
    <property type="entry name" value="YdjA-like"/>
</dbReference>
<dbReference type="EMBL" id="RJVL01000001">
    <property type="protein sequence ID" value="ROR50414.1"/>
    <property type="molecule type" value="Genomic_DNA"/>
</dbReference>
<reference evidence="10 11" key="1">
    <citation type="submission" date="2018-11" db="EMBL/GenBank/DDBJ databases">
        <title>Genomic Encyclopedia of Type Strains, Phase IV (KMG-IV): sequencing the most valuable type-strain genomes for metagenomic binning, comparative biology and taxonomic classification.</title>
        <authorList>
            <person name="Goeker M."/>
        </authorList>
    </citation>
    <scope>NUCLEOTIDE SEQUENCE [LARGE SCALE GENOMIC DNA]</scope>
    <source>
        <strain evidence="10 11">DSM 15985</strain>
    </source>
</reference>
<keyword evidence="5 7" id="KW-0560">Oxidoreductase</keyword>
<evidence type="ECO:0000256" key="8">
    <source>
        <dbReference type="PIRSR" id="PIRSR000232-1"/>
    </source>
</evidence>
<comment type="similarity">
    <text evidence="1 7">Belongs to the nitroreductase family.</text>
</comment>
<dbReference type="PANTHER" id="PTHR43821">
    <property type="entry name" value="NAD(P)H NITROREDUCTASE YDJA-RELATED"/>
    <property type="match status" value="1"/>
</dbReference>
<evidence type="ECO:0000256" key="6">
    <source>
        <dbReference type="ARBA" id="ARBA00023027"/>
    </source>
</evidence>
<dbReference type="Pfam" id="PF00881">
    <property type="entry name" value="Nitroreductase"/>
    <property type="match status" value="1"/>
</dbReference>
<feature type="domain" description="Nitroreductase" evidence="9">
    <location>
        <begin position="39"/>
        <end position="185"/>
    </location>
</feature>
<feature type="binding site" evidence="8">
    <location>
        <position position="60"/>
    </location>
    <ligand>
        <name>FMN</name>
        <dbReference type="ChEBI" id="CHEBI:58210"/>
        <note>ligand shared between dimeric partners</note>
    </ligand>
</feature>
<evidence type="ECO:0000256" key="4">
    <source>
        <dbReference type="ARBA" id="ARBA00022857"/>
    </source>
</evidence>
<accession>A0AAX1WYA4</accession>
<evidence type="ECO:0000313" key="11">
    <source>
        <dbReference type="Proteomes" id="UP000271868"/>
    </source>
</evidence>
<dbReference type="InterPro" id="IPR052530">
    <property type="entry name" value="NAD(P)H_nitroreductase"/>
</dbReference>
<dbReference type="Proteomes" id="UP000271868">
    <property type="component" value="Unassembled WGS sequence"/>
</dbReference>
<keyword evidence="2 7" id="KW-0285">Flavoprotein</keyword>
<keyword evidence="4 7" id="KW-0521">NADP</keyword>
<evidence type="ECO:0000313" key="10">
    <source>
        <dbReference type="EMBL" id="ROR50414.1"/>
    </source>
</evidence>
<evidence type="ECO:0000256" key="3">
    <source>
        <dbReference type="ARBA" id="ARBA00022643"/>
    </source>
</evidence>
<comment type="caution">
    <text evidence="10">The sequence shown here is derived from an EMBL/GenBank/DDBJ whole genome shotgun (WGS) entry which is preliminary data.</text>
</comment>
<keyword evidence="11" id="KW-1185">Reference proteome</keyword>
<feature type="binding site" description="in other chain" evidence="8">
    <location>
        <begin position="155"/>
        <end position="157"/>
    </location>
    <ligand>
        <name>FMN</name>
        <dbReference type="ChEBI" id="CHEBI:58210"/>
        <note>ligand shared between dimeric partners</note>
    </ligand>
</feature>
<proteinExistence type="inferred from homology"/>
<feature type="binding site" description="in other chain" evidence="8">
    <location>
        <begin position="29"/>
        <end position="31"/>
    </location>
    <ligand>
        <name>FMN</name>
        <dbReference type="ChEBI" id="CHEBI:58210"/>
        <note>ligand shared between dimeric partners</note>
    </ligand>
</feature>
<name>A0AAX1WYA4_9BURK</name>
<sequence length="220" mass="22993">MEQERPVPPQALNNAAATAELAAALLQARQTILPKRLGTPGPDAAQLQAILAAAAHAPDHGCLLPWRFVLVPDAARAALGQAFADALRERDAQATPEQQEQAREKALRAPVLLLVVVDECGGDPEIAPSERLVSAGCAVQNLLLMATALGFGSALTSGKALQSQALRGLFALGEGERALCFVSVGTVVSRKPVRARPVPAQYVGTLVPGRGVQPWPQQGE</sequence>
<protein>
    <recommendedName>
        <fullName evidence="7">Putative NAD(P)H nitroreductase</fullName>
        <ecNumber evidence="7">1.-.-.-</ecNumber>
    </recommendedName>
</protein>
<dbReference type="EC" id="1.-.-.-" evidence="7"/>
<organism evidence="10 11">
    <name type="scientific">Diaphorobacter nitroreducens</name>
    <dbReference type="NCBI Taxonomy" id="164759"/>
    <lineage>
        <taxon>Bacteria</taxon>
        <taxon>Pseudomonadati</taxon>
        <taxon>Pseudomonadota</taxon>
        <taxon>Betaproteobacteria</taxon>
        <taxon>Burkholderiales</taxon>
        <taxon>Comamonadaceae</taxon>
        <taxon>Diaphorobacter</taxon>
    </lineage>
</organism>
<dbReference type="AlphaFoldDB" id="A0AAX1WYA4"/>
<dbReference type="PIRSF" id="PIRSF000232">
    <property type="entry name" value="YdjA"/>
    <property type="match status" value="1"/>
</dbReference>
<comment type="cofactor">
    <cofactor evidence="8">
        <name>FMN</name>
        <dbReference type="ChEBI" id="CHEBI:58210"/>
    </cofactor>
    <text evidence="8">Binds 1 FMN per subunit.</text>
</comment>
<evidence type="ECO:0000259" key="9">
    <source>
        <dbReference type="Pfam" id="PF00881"/>
    </source>
</evidence>
<evidence type="ECO:0000256" key="5">
    <source>
        <dbReference type="ARBA" id="ARBA00023002"/>
    </source>
</evidence>
<dbReference type="Gene3D" id="3.40.109.10">
    <property type="entry name" value="NADH Oxidase"/>
    <property type="match status" value="1"/>
</dbReference>
<evidence type="ECO:0000256" key="1">
    <source>
        <dbReference type="ARBA" id="ARBA00007118"/>
    </source>
</evidence>
<keyword evidence="3 7" id="KW-0288">FMN</keyword>